<evidence type="ECO:0000313" key="2">
    <source>
        <dbReference type="Proteomes" id="UP001519460"/>
    </source>
</evidence>
<organism evidence="1 2">
    <name type="scientific">Batillaria attramentaria</name>
    <dbReference type="NCBI Taxonomy" id="370345"/>
    <lineage>
        <taxon>Eukaryota</taxon>
        <taxon>Metazoa</taxon>
        <taxon>Spiralia</taxon>
        <taxon>Lophotrochozoa</taxon>
        <taxon>Mollusca</taxon>
        <taxon>Gastropoda</taxon>
        <taxon>Caenogastropoda</taxon>
        <taxon>Sorbeoconcha</taxon>
        <taxon>Cerithioidea</taxon>
        <taxon>Batillariidae</taxon>
        <taxon>Batillaria</taxon>
    </lineage>
</organism>
<comment type="caution">
    <text evidence="1">The sequence shown here is derived from an EMBL/GenBank/DDBJ whole genome shotgun (WGS) entry which is preliminary data.</text>
</comment>
<dbReference type="AlphaFoldDB" id="A0ABD0JNJ2"/>
<keyword evidence="2" id="KW-1185">Reference proteome</keyword>
<gene>
    <name evidence="1" type="ORF">BaRGS_00032207</name>
</gene>
<accession>A0ABD0JNJ2</accession>
<proteinExistence type="predicted"/>
<sequence length="188" mass="21254">MSVVEAKCIVLPHIDDFQVNPSFVSLQFVTVDHNDEKALREALGRVFPGACRMTCTRHAKQNLNALLADKVGLPKRERKKTVDDIFGKDGVLVTEKDNTLISDMLLHIADNCDNEHMTRHIRRLAPMMAENAKALQCPGLQVESALWTNNNCESYNHVLKQATGWKTLKLADLIQQLFTVVEAQYRKI</sequence>
<protein>
    <recommendedName>
        <fullName evidence="3">MULE transposase domain-containing protein</fullName>
    </recommendedName>
</protein>
<evidence type="ECO:0000313" key="1">
    <source>
        <dbReference type="EMBL" id="KAK7476527.1"/>
    </source>
</evidence>
<reference evidence="1 2" key="1">
    <citation type="journal article" date="2023" name="Sci. Data">
        <title>Genome assembly of the Korean intertidal mud-creeper Batillaria attramentaria.</title>
        <authorList>
            <person name="Patra A.K."/>
            <person name="Ho P.T."/>
            <person name="Jun S."/>
            <person name="Lee S.J."/>
            <person name="Kim Y."/>
            <person name="Won Y.J."/>
        </authorList>
    </citation>
    <scope>NUCLEOTIDE SEQUENCE [LARGE SCALE GENOMIC DNA]</scope>
    <source>
        <strain evidence="1">Wonlab-2016</strain>
    </source>
</reference>
<dbReference type="EMBL" id="JACVVK020000373">
    <property type="protein sequence ID" value="KAK7476527.1"/>
    <property type="molecule type" value="Genomic_DNA"/>
</dbReference>
<dbReference type="Proteomes" id="UP001519460">
    <property type="component" value="Unassembled WGS sequence"/>
</dbReference>
<name>A0ABD0JNJ2_9CAEN</name>
<evidence type="ECO:0008006" key="3">
    <source>
        <dbReference type="Google" id="ProtNLM"/>
    </source>
</evidence>